<evidence type="ECO:0000313" key="15">
    <source>
        <dbReference type="EMBL" id="OQP66518.1"/>
    </source>
</evidence>
<sequence length="713" mass="80960">MKVCIAEKPSVARDIAAVIGAKVRKDGYFEGNGYQVTWTFGHFCTLKEPHDYTEQWKYWRLEDLPMIPPSFGIKLINNNGVEKQFRVIEQLVNQCEEVINCGDAGQEGELIQRWVLLKAQCPAPVKRLWISSLTEAAIREGFQKLKNADQYDNLYAAGSARAIGDWLLGMNATRLFTKKFAQGKTVLSIGRVQTPTLAMIVARQKEINAFVSEEYWELKTIYRETEFTATIDRMKVLDRAQKGLAYLKEHPFEITSFEKKEGKEGNPRLFDLTALQVEANKKYAYTADDTLKYIQNLYEKKMVTYPRVDTTYLSEDLHPKIAGIMQDLTPYAALTAPVLANPIPKLKTVFDDKKVTDHHAIIPTGVYPSNLSAEEKRIYDLVARRFIAAFYPECKISNTTVLGKVGQVPFKVTGKEILEPGWKEVYANDAKSKKEEEEEEKVLPVFVVGESGPHTPRVHHGKTTPPKPYTEASLLRAMETAGKQVDDEEMRELLKDNGIGRPSTRANIIETLFRRKYIEKRKKNIFATQTGIDLIDTIQTELLKSPELTGIWERKLRQIEKGEYAIETFKQELIQMVIDLTVEVKTATYKAITVAADQPEKKEKEKEEKTKKEAKPKEPKEPKKAMVIEEQQCPKCKAHVLKKGNTAYGCANFKVCGFKIPFEVFGKKLTDKQIADLLTRGKTGKIKGWKLAGAANETEGKLKLNEAFELEVE</sequence>
<dbReference type="Gene3D" id="3.40.50.140">
    <property type="match status" value="1"/>
</dbReference>
<comment type="caution">
    <text evidence="15">The sequence shown here is derived from an EMBL/GenBank/DDBJ whole genome shotgun (WGS) entry which is preliminary data.</text>
</comment>
<evidence type="ECO:0000256" key="2">
    <source>
        <dbReference type="ARBA" id="ARBA00009446"/>
    </source>
</evidence>
<protein>
    <recommendedName>
        <fullName evidence="3">DNA topoisomerase</fullName>
        <ecNumber evidence="3">5.6.2.1</ecNumber>
    </recommendedName>
    <alternativeName>
        <fullName evidence="11">Omega-protein</fullName>
    </alternativeName>
    <alternativeName>
        <fullName evidence="10">Relaxing enzyme</fullName>
    </alternativeName>
    <alternativeName>
        <fullName evidence="8">Swivelase</fullName>
    </alternativeName>
    <alternativeName>
        <fullName evidence="9">Untwisting enzyme</fullName>
    </alternativeName>
</protein>
<dbReference type="InterPro" id="IPR034144">
    <property type="entry name" value="TOPRIM_TopoIII"/>
</dbReference>
<evidence type="ECO:0000256" key="3">
    <source>
        <dbReference type="ARBA" id="ARBA00012891"/>
    </source>
</evidence>
<evidence type="ECO:0000259" key="14">
    <source>
        <dbReference type="PROSITE" id="PS52039"/>
    </source>
</evidence>
<evidence type="ECO:0000256" key="1">
    <source>
        <dbReference type="ARBA" id="ARBA00000213"/>
    </source>
</evidence>
<dbReference type="GO" id="GO:0006281">
    <property type="term" value="P:DNA repair"/>
    <property type="evidence" value="ECO:0007669"/>
    <property type="project" value="TreeGrafter"/>
</dbReference>
<dbReference type="SMART" id="SM00436">
    <property type="entry name" value="TOP1Bc"/>
    <property type="match status" value="1"/>
</dbReference>
<accession>A0A1V9G7R1</accession>
<dbReference type="GO" id="GO:0046872">
    <property type="term" value="F:metal ion binding"/>
    <property type="evidence" value="ECO:0007669"/>
    <property type="project" value="UniProtKB-KW"/>
</dbReference>
<dbReference type="EC" id="5.6.2.1" evidence="3"/>
<dbReference type="CDD" id="cd00186">
    <property type="entry name" value="TOP1Ac"/>
    <property type="match status" value="1"/>
</dbReference>
<dbReference type="SMART" id="SM00493">
    <property type="entry name" value="TOPRIM"/>
    <property type="match status" value="1"/>
</dbReference>
<dbReference type="PANTHER" id="PTHR11390:SF21">
    <property type="entry name" value="DNA TOPOISOMERASE 3-ALPHA"/>
    <property type="match status" value="1"/>
</dbReference>
<dbReference type="PRINTS" id="PR00417">
    <property type="entry name" value="PRTPISMRASEI"/>
</dbReference>
<dbReference type="AlphaFoldDB" id="A0A1V9G7R1"/>
<dbReference type="InterPro" id="IPR023405">
    <property type="entry name" value="Topo_IA_core_domain"/>
</dbReference>
<dbReference type="NCBIfam" id="TIGR01056">
    <property type="entry name" value="topB"/>
    <property type="match status" value="1"/>
</dbReference>
<evidence type="ECO:0000256" key="7">
    <source>
        <dbReference type="ARBA" id="ARBA00023235"/>
    </source>
</evidence>
<evidence type="ECO:0000256" key="6">
    <source>
        <dbReference type="ARBA" id="ARBA00023125"/>
    </source>
</evidence>
<dbReference type="SUPFAM" id="SSF56712">
    <property type="entry name" value="Prokaryotic type I DNA topoisomerase"/>
    <property type="match status" value="1"/>
</dbReference>
<dbReference type="GO" id="GO:0003677">
    <property type="term" value="F:DNA binding"/>
    <property type="evidence" value="ECO:0007669"/>
    <property type="project" value="UniProtKB-KW"/>
</dbReference>
<dbReference type="SMART" id="SM00437">
    <property type="entry name" value="TOP1Ac"/>
    <property type="match status" value="1"/>
</dbReference>
<keyword evidence="16" id="KW-1185">Reference proteome</keyword>
<comment type="catalytic activity">
    <reaction evidence="1">
        <text>ATP-independent breakage of single-stranded DNA, followed by passage and rejoining.</text>
        <dbReference type="EC" id="5.6.2.1"/>
    </reaction>
</comment>
<dbReference type="GO" id="GO:0043597">
    <property type="term" value="C:cytoplasmic replication fork"/>
    <property type="evidence" value="ECO:0007669"/>
    <property type="project" value="TreeGrafter"/>
</dbReference>
<dbReference type="Pfam" id="PF13342">
    <property type="entry name" value="Toprim_Crpt"/>
    <property type="match status" value="1"/>
</dbReference>
<dbReference type="PROSITE" id="PS52039">
    <property type="entry name" value="TOPO_IA_2"/>
    <property type="match status" value="1"/>
</dbReference>
<dbReference type="GO" id="GO:0006310">
    <property type="term" value="P:DNA recombination"/>
    <property type="evidence" value="ECO:0007669"/>
    <property type="project" value="TreeGrafter"/>
</dbReference>
<evidence type="ECO:0000256" key="4">
    <source>
        <dbReference type="ARBA" id="ARBA00022723"/>
    </source>
</evidence>
<dbReference type="InterPro" id="IPR005738">
    <property type="entry name" value="TopoIII"/>
</dbReference>
<evidence type="ECO:0000256" key="12">
    <source>
        <dbReference type="SAM" id="MobiDB-lite"/>
    </source>
</evidence>
<dbReference type="InterPro" id="IPR006171">
    <property type="entry name" value="TOPRIM_dom"/>
</dbReference>
<keyword evidence="4" id="KW-0479">Metal-binding</keyword>
<feature type="region of interest" description="Disordered" evidence="12">
    <location>
        <begin position="598"/>
        <end position="623"/>
    </location>
</feature>
<dbReference type="Pfam" id="PF01131">
    <property type="entry name" value="Topoisom_bac"/>
    <property type="match status" value="1"/>
</dbReference>
<dbReference type="InterPro" id="IPR013825">
    <property type="entry name" value="Topo_IA_cen_sub2"/>
</dbReference>
<dbReference type="Gene3D" id="2.70.20.10">
    <property type="entry name" value="Topoisomerase I, domain 3"/>
    <property type="match status" value="1"/>
</dbReference>
<dbReference type="InterPro" id="IPR025589">
    <property type="entry name" value="Toprim_C_rpt"/>
</dbReference>
<feature type="domain" description="Topo IA-type catalytic" evidence="14">
    <location>
        <begin position="151"/>
        <end position="581"/>
    </location>
</feature>
<evidence type="ECO:0000313" key="16">
    <source>
        <dbReference type="Proteomes" id="UP000192796"/>
    </source>
</evidence>
<dbReference type="OrthoDB" id="9803554at2"/>
<reference evidence="15 16" key="1">
    <citation type="submission" date="2016-03" db="EMBL/GenBank/DDBJ databases">
        <title>Niastella vici sp. nov., isolated from farmland soil.</title>
        <authorList>
            <person name="Chen L."/>
            <person name="Wang D."/>
            <person name="Yang S."/>
            <person name="Wang G."/>
        </authorList>
    </citation>
    <scope>NUCLEOTIDE SEQUENCE [LARGE SCALE GENOMIC DNA]</scope>
    <source>
        <strain evidence="15 16">DJ57</strain>
    </source>
</reference>
<dbReference type="CDD" id="cd03362">
    <property type="entry name" value="TOPRIM_TopoIA_TopoIII"/>
    <property type="match status" value="1"/>
</dbReference>
<dbReference type="Pfam" id="PF01751">
    <property type="entry name" value="Toprim"/>
    <property type="match status" value="1"/>
</dbReference>
<dbReference type="EMBL" id="LVYD01000002">
    <property type="protein sequence ID" value="OQP66518.1"/>
    <property type="molecule type" value="Genomic_DNA"/>
</dbReference>
<evidence type="ECO:0000259" key="13">
    <source>
        <dbReference type="PROSITE" id="PS50880"/>
    </source>
</evidence>
<name>A0A1V9G7R1_9BACT</name>
<dbReference type="NCBIfam" id="NF005829">
    <property type="entry name" value="PRK07726.1"/>
    <property type="match status" value="1"/>
</dbReference>
<keyword evidence="5" id="KW-0799">Topoisomerase</keyword>
<dbReference type="InterPro" id="IPR013824">
    <property type="entry name" value="Topo_IA_cen_sub1"/>
</dbReference>
<evidence type="ECO:0000256" key="5">
    <source>
        <dbReference type="ARBA" id="ARBA00023029"/>
    </source>
</evidence>
<evidence type="ECO:0000256" key="11">
    <source>
        <dbReference type="ARBA" id="ARBA00032877"/>
    </source>
</evidence>
<dbReference type="InterPro" id="IPR013826">
    <property type="entry name" value="Topo_IA_cen_sub3"/>
</dbReference>
<dbReference type="InterPro" id="IPR003601">
    <property type="entry name" value="Topo_IA_2"/>
</dbReference>
<gene>
    <name evidence="15" type="ORF">A3860_13615</name>
</gene>
<dbReference type="InterPro" id="IPR013497">
    <property type="entry name" value="Topo_IA_cen"/>
</dbReference>
<dbReference type="InterPro" id="IPR003602">
    <property type="entry name" value="Topo_IA_DNA-bd_dom"/>
</dbReference>
<organism evidence="15 16">
    <name type="scientific">Niastella vici</name>
    <dbReference type="NCBI Taxonomy" id="1703345"/>
    <lineage>
        <taxon>Bacteria</taxon>
        <taxon>Pseudomonadati</taxon>
        <taxon>Bacteroidota</taxon>
        <taxon>Chitinophagia</taxon>
        <taxon>Chitinophagales</taxon>
        <taxon>Chitinophagaceae</taxon>
        <taxon>Niastella</taxon>
    </lineage>
</organism>
<dbReference type="PROSITE" id="PS50880">
    <property type="entry name" value="TOPRIM"/>
    <property type="match status" value="1"/>
</dbReference>
<dbReference type="Gene3D" id="1.10.460.10">
    <property type="entry name" value="Topoisomerase I, domain 2"/>
    <property type="match status" value="1"/>
</dbReference>
<dbReference type="GO" id="GO:0003917">
    <property type="term" value="F:DNA topoisomerase type I (single strand cut, ATP-independent) activity"/>
    <property type="evidence" value="ECO:0007669"/>
    <property type="project" value="UniProtKB-EC"/>
</dbReference>
<feature type="domain" description="Toprim" evidence="13">
    <location>
        <begin position="1"/>
        <end position="134"/>
    </location>
</feature>
<keyword evidence="6" id="KW-0238">DNA-binding</keyword>
<evidence type="ECO:0000256" key="8">
    <source>
        <dbReference type="ARBA" id="ARBA00030003"/>
    </source>
</evidence>
<comment type="similarity">
    <text evidence="2">Belongs to the type IA topoisomerase family.</text>
</comment>
<dbReference type="InterPro" id="IPR000380">
    <property type="entry name" value="Topo_IA"/>
</dbReference>
<proteinExistence type="inferred from homology"/>
<dbReference type="PANTHER" id="PTHR11390">
    <property type="entry name" value="PROKARYOTIC DNA TOPOISOMERASE"/>
    <property type="match status" value="1"/>
</dbReference>
<evidence type="ECO:0000256" key="10">
    <source>
        <dbReference type="ARBA" id="ARBA00032235"/>
    </source>
</evidence>
<dbReference type="GO" id="GO:0006265">
    <property type="term" value="P:DNA topological change"/>
    <property type="evidence" value="ECO:0007669"/>
    <property type="project" value="InterPro"/>
</dbReference>
<evidence type="ECO:0000256" key="9">
    <source>
        <dbReference type="ARBA" id="ARBA00031985"/>
    </source>
</evidence>
<dbReference type="STRING" id="1703345.A3860_13615"/>
<dbReference type="Gene3D" id="1.10.290.10">
    <property type="entry name" value="Topoisomerase I, domain 4"/>
    <property type="match status" value="1"/>
</dbReference>
<dbReference type="Proteomes" id="UP000192796">
    <property type="component" value="Unassembled WGS sequence"/>
</dbReference>
<keyword evidence="7 15" id="KW-0413">Isomerase</keyword>